<keyword evidence="1" id="KW-0732">Signal</keyword>
<gene>
    <name evidence="2" type="ORF">GCM10011430_24760</name>
</gene>
<reference evidence="2" key="1">
    <citation type="journal article" date="2014" name="Int. J. Syst. Evol. Microbiol.">
        <title>Complete genome sequence of Corynebacterium casei LMG S-19264T (=DSM 44701T), isolated from a smear-ripened cheese.</title>
        <authorList>
            <consortium name="US DOE Joint Genome Institute (JGI-PGF)"/>
            <person name="Walter F."/>
            <person name="Albersmeier A."/>
            <person name="Kalinowski J."/>
            <person name="Ruckert C."/>
        </authorList>
    </citation>
    <scope>NUCLEOTIDE SEQUENCE</scope>
    <source>
        <strain evidence="2">CCM 7664</strain>
    </source>
</reference>
<reference evidence="2" key="2">
    <citation type="submission" date="2020-09" db="EMBL/GenBank/DDBJ databases">
        <authorList>
            <person name="Sun Q."/>
            <person name="Sedlacek I."/>
        </authorList>
    </citation>
    <scope>NUCLEOTIDE SEQUENCE</scope>
    <source>
        <strain evidence="2">CCM 7664</strain>
    </source>
</reference>
<comment type="caution">
    <text evidence="2">The sequence shown here is derived from an EMBL/GenBank/DDBJ whole genome shotgun (WGS) entry which is preliminary data.</text>
</comment>
<protein>
    <recommendedName>
        <fullName evidence="4">DUF4390 domain-containing protein</fullName>
    </recommendedName>
</protein>
<feature type="signal peptide" evidence="1">
    <location>
        <begin position="1"/>
        <end position="29"/>
    </location>
</feature>
<dbReference type="Pfam" id="PF14334">
    <property type="entry name" value="DUF4390"/>
    <property type="match status" value="1"/>
</dbReference>
<evidence type="ECO:0000313" key="3">
    <source>
        <dbReference type="Proteomes" id="UP000627205"/>
    </source>
</evidence>
<dbReference type="InterPro" id="IPR025500">
    <property type="entry name" value="DUF4390"/>
</dbReference>
<accession>A0A8J3B2A5</accession>
<sequence length="191" mass="22127">MKRKAFFPFHWLCAIFLLAFSLQHGTAHADGIDVQEAHLESSEEGYRLSAIYNFDLNRGLEDALSRGIPLYFTTEIEITKPRWYWFDAKEVVNSQTVRISYNVLTRQYYAAIGNRLHQSFDSLDDALSLVRRPSRWVVADNGTLKPGTTYEVAVRMQLDVAQLPKPFQIHALNSSDWRLSSDWERFDYTAD</sequence>
<dbReference type="AlphaFoldDB" id="A0A8J3B2A5"/>
<name>A0A8J3B2A5_9BURK</name>
<dbReference type="RefSeq" id="WP_371870058.1">
    <property type="nucleotide sequence ID" value="NZ_BMDP01000003.1"/>
</dbReference>
<evidence type="ECO:0000256" key="1">
    <source>
        <dbReference type="SAM" id="SignalP"/>
    </source>
</evidence>
<evidence type="ECO:0000313" key="2">
    <source>
        <dbReference type="EMBL" id="GGI55302.1"/>
    </source>
</evidence>
<feature type="chain" id="PRO_5035147407" description="DUF4390 domain-containing protein" evidence="1">
    <location>
        <begin position="30"/>
        <end position="191"/>
    </location>
</feature>
<dbReference type="Proteomes" id="UP000627205">
    <property type="component" value="Unassembled WGS sequence"/>
</dbReference>
<proteinExistence type="predicted"/>
<dbReference type="EMBL" id="BMDP01000003">
    <property type="protein sequence ID" value="GGI55302.1"/>
    <property type="molecule type" value="Genomic_DNA"/>
</dbReference>
<evidence type="ECO:0008006" key="4">
    <source>
        <dbReference type="Google" id="ProtNLM"/>
    </source>
</evidence>
<organism evidence="2 3">
    <name type="scientific">Oxalicibacterium solurbis</name>
    <dbReference type="NCBI Taxonomy" id="69280"/>
    <lineage>
        <taxon>Bacteria</taxon>
        <taxon>Pseudomonadati</taxon>
        <taxon>Pseudomonadota</taxon>
        <taxon>Betaproteobacteria</taxon>
        <taxon>Burkholderiales</taxon>
        <taxon>Oxalobacteraceae</taxon>
        <taxon>Oxalicibacterium</taxon>
    </lineage>
</organism>
<keyword evidence="3" id="KW-1185">Reference proteome</keyword>